<evidence type="ECO:0000313" key="1">
    <source>
        <dbReference type="EMBL" id="CAK9162745.1"/>
    </source>
</evidence>
<protein>
    <submittedName>
        <fullName evidence="1">Uncharacterized protein</fullName>
    </submittedName>
</protein>
<proteinExistence type="predicted"/>
<sequence>MANVQLLWGGRSDVVFDDLKDQLRKRMFRKRTVQRITFIIAHGISIELNSYALIRPTIPGAITWLDSVTNLPLKV</sequence>
<dbReference type="EMBL" id="CAUOFW020003946">
    <property type="protein sequence ID" value="CAK9162745.1"/>
    <property type="molecule type" value="Genomic_DNA"/>
</dbReference>
<dbReference type="AlphaFoldDB" id="A0ABC8T0P9"/>
<name>A0ABC8T0P9_9AQUA</name>
<accession>A0ABC8T0P9</accession>
<comment type="caution">
    <text evidence="1">The sequence shown here is derived from an EMBL/GenBank/DDBJ whole genome shotgun (WGS) entry which is preliminary data.</text>
</comment>
<organism evidence="1 2">
    <name type="scientific">Ilex paraguariensis</name>
    <name type="common">yerba mate</name>
    <dbReference type="NCBI Taxonomy" id="185542"/>
    <lineage>
        <taxon>Eukaryota</taxon>
        <taxon>Viridiplantae</taxon>
        <taxon>Streptophyta</taxon>
        <taxon>Embryophyta</taxon>
        <taxon>Tracheophyta</taxon>
        <taxon>Spermatophyta</taxon>
        <taxon>Magnoliopsida</taxon>
        <taxon>eudicotyledons</taxon>
        <taxon>Gunneridae</taxon>
        <taxon>Pentapetalae</taxon>
        <taxon>asterids</taxon>
        <taxon>campanulids</taxon>
        <taxon>Aquifoliales</taxon>
        <taxon>Aquifoliaceae</taxon>
        <taxon>Ilex</taxon>
    </lineage>
</organism>
<keyword evidence="2" id="KW-1185">Reference proteome</keyword>
<reference evidence="1 2" key="1">
    <citation type="submission" date="2024-02" db="EMBL/GenBank/DDBJ databases">
        <authorList>
            <person name="Vignale AGUSTIN F."/>
            <person name="Sosa J E."/>
            <person name="Modenutti C."/>
        </authorList>
    </citation>
    <scope>NUCLEOTIDE SEQUENCE [LARGE SCALE GENOMIC DNA]</scope>
</reference>
<evidence type="ECO:0000313" key="2">
    <source>
        <dbReference type="Proteomes" id="UP001642360"/>
    </source>
</evidence>
<dbReference type="Proteomes" id="UP001642360">
    <property type="component" value="Unassembled WGS sequence"/>
</dbReference>
<gene>
    <name evidence="1" type="ORF">ILEXP_LOCUS31690</name>
</gene>